<reference evidence="2" key="2">
    <citation type="submission" date="2021-09" db="EMBL/GenBank/DDBJ databases">
        <authorList>
            <person name="Gilroy R."/>
        </authorList>
    </citation>
    <scope>NUCLEOTIDE SEQUENCE</scope>
    <source>
        <strain evidence="2">CHK179-5677</strain>
    </source>
</reference>
<proteinExistence type="predicted"/>
<protein>
    <submittedName>
        <fullName evidence="2">Uncharacterized protein</fullName>
    </submittedName>
</protein>
<feature type="transmembrane region" description="Helical" evidence="1">
    <location>
        <begin position="14"/>
        <end position="32"/>
    </location>
</feature>
<evidence type="ECO:0000313" key="3">
    <source>
        <dbReference type="Proteomes" id="UP000760668"/>
    </source>
</evidence>
<dbReference type="Proteomes" id="UP000760668">
    <property type="component" value="Unassembled WGS sequence"/>
</dbReference>
<evidence type="ECO:0000256" key="1">
    <source>
        <dbReference type="SAM" id="Phobius"/>
    </source>
</evidence>
<gene>
    <name evidence="2" type="ORF">K8V01_08935</name>
</gene>
<dbReference type="AlphaFoldDB" id="A0A921MNK8"/>
<feature type="transmembrane region" description="Helical" evidence="1">
    <location>
        <begin position="113"/>
        <end position="131"/>
    </location>
</feature>
<sequence>MDTLLWYWEITWDYIREMLPCMALAAAAFFLLRPARRRHLDQLNLTSGVWREGALLAFVLFCAGLAALTVFPSGFWGGLMHGYLPAEGWLGWHGRGMHLQVTILADLLEGGDWVLYMLLGNVAMFLPLGFFPRCCGGGPAGGALYCLPEAPRC</sequence>
<reference evidence="2" key="1">
    <citation type="journal article" date="2021" name="PeerJ">
        <title>Extensive microbial diversity within the chicken gut microbiome revealed by metagenomics and culture.</title>
        <authorList>
            <person name="Gilroy R."/>
            <person name="Ravi A."/>
            <person name="Getino M."/>
            <person name="Pursley I."/>
            <person name="Horton D.L."/>
            <person name="Alikhan N.F."/>
            <person name="Baker D."/>
            <person name="Gharbi K."/>
            <person name="Hall N."/>
            <person name="Watson M."/>
            <person name="Adriaenssens E.M."/>
            <person name="Foster-Nyarko E."/>
            <person name="Jarju S."/>
            <person name="Secka A."/>
            <person name="Antonio M."/>
            <person name="Oren A."/>
            <person name="Chaudhuri R.R."/>
            <person name="La Ragione R."/>
            <person name="Hildebrand F."/>
            <person name="Pallen M.J."/>
        </authorList>
    </citation>
    <scope>NUCLEOTIDE SEQUENCE</scope>
    <source>
        <strain evidence="2">CHK179-5677</strain>
    </source>
</reference>
<feature type="transmembrane region" description="Helical" evidence="1">
    <location>
        <begin position="53"/>
        <end position="75"/>
    </location>
</feature>
<comment type="caution">
    <text evidence="2">The sequence shown here is derived from an EMBL/GenBank/DDBJ whole genome shotgun (WGS) entry which is preliminary data.</text>
</comment>
<name>A0A921MNK8_9FIRM</name>
<dbReference type="RefSeq" id="WP_304248169.1">
    <property type="nucleotide sequence ID" value="NZ_DYUC01000088.1"/>
</dbReference>
<accession>A0A921MNK8</accession>
<organism evidence="2 3">
    <name type="scientific">Pseudoflavonifractor capillosus</name>
    <dbReference type="NCBI Taxonomy" id="106588"/>
    <lineage>
        <taxon>Bacteria</taxon>
        <taxon>Bacillati</taxon>
        <taxon>Bacillota</taxon>
        <taxon>Clostridia</taxon>
        <taxon>Eubacteriales</taxon>
        <taxon>Oscillospiraceae</taxon>
        <taxon>Pseudoflavonifractor</taxon>
    </lineage>
</organism>
<keyword evidence="1" id="KW-0472">Membrane</keyword>
<keyword evidence="1" id="KW-1133">Transmembrane helix</keyword>
<dbReference type="EMBL" id="DYUC01000088">
    <property type="protein sequence ID" value="HJG87131.1"/>
    <property type="molecule type" value="Genomic_DNA"/>
</dbReference>
<evidence type="ECO:0000313" key="2">
    <source>
        <dbReference type="EMBL" id="HJG87131.1"/>
    </source>
</evidence>
<keyword evidence="1" id="KW-0812">Transmembrane</keyword>